<dbReference type="InterPro" id="IPR041677">
    <property type="entry name" value="DNA2/NAM7_AAA_11"/>
</dbReference>
<keyword evidence="9" id="KW-1185">Reference proteome</keyword>
<keyword evidence="4" id="KW-0347">Helicase</keyword>
<dbReference type="InterPro" id="IPR027417">
    <property type="entry name" value="P-loop_NTPase"/>
</dbReference>
<evidence type="ECO:0000256" key="1">
    <source>
        <dbReference type="ARBA" id="ARBA00007913"/>
    </source>
</evidence>
<dbReference type="InterPro" id="IPR050534">
    <property type="entry name" value="Coronavir_polyprotein_1ab"/>
</dbReference>
<dbReference type="GO" id="GO:0043139">
    <property type="term" value="F:5'-3' DNA helicase activity"/>
    <property type="evidence" value="ECO:0007669"/>
    <property type="project" value="TreeGrafter"/>
</dbReference>
<protein>
    <submittedName>
        <fullName evidence="8">P-loop containing nucleoside triphosphate hydrolase protein</fullName>
    </submittedName>
</protein>
<reference evidence="8" key="1">
    <citation type="journal article" date="2023" name="Mol. Phylogenet. Evol.">
        <title>Genome-scale phylogeny and comparative genomics of the fungal order Sordariales.</title>
        <authorList>
            <person name="Hensen N."/>
            <person name="Bonometti L."/>
            <person name="Westerberg I."/>
            <person name="Brannstrom I.O."/>
            <person name="Guillou S."/>
            <person name="Cros-Aarteil S."/>
            <person name="Calhoun S."/>
            <person name="Haridas S."/>
            <person name="Kuo A."/>
            <person name="Mondo S."/>
            <person name="Pangilinan J."/>
            <person name="Riley R."/>
            <person name="LaButti K."/>
            <person name="Andreopoulos B."/>
            <person name="Lipzen A."/>
            <person name="Chen C."/>
            <person name="Yan M."/>
            <person name="Daum C."/>
            <person name="Ng V."/>
            <person name="Clum A."/>
            <person name="Steindorff A."/>
            <person name="Ohm R.A."/>
            <person name="Martin F."/>
            <person name="Silar P."/>
            <person name="Natvig D.O."/>
            <person name="Lalanne C."/>
            <person name="Gautier V."/>
            <person name="Ament-Velasquez S.L."/>
            <person name="Kruys A."/>
            <person name="Hutchinson M.I."/>
            <person name="Powell A.J."/>
            <person name="Barry K."/>
            <person name="Miller A.N."/>
            <person name="Grigoriev I.V."/>
            <person name="Debuchy R."/>
            <person name="Gladieux P."/>
            <person name="Hiltunen Thoren M."/>
            <person name="Johannesson H."/>
        </authorList>
    </citation>
    <scope>NUCLEOTIDE SEQUENCE</scope>
    <source>
        <strain evidence="8">PSN243</strain>
    </source>
</reference>
<accession>A0AAV9GZG3</accession>
<dbReference type="SUPFAM" id="SSF52540">
    <property type="entry name" value="P-loop containing nucleoside triphosphate hydrolases"/>
    <property type="match status" value="1"/>
</dbReference>
<feature type="domain" description="DNA2/NAM7 helicase helicase" evidence="6">
    <location>
        <begin position="261"/>
        <end position="542"/>
    </location>
</feature>
<proteinExistence type="inferred from homology"/>
<dbReference type="Pfam" id="PF13087">
    <property type="entry name" value="AAA_12"/>
    <property type="match status" value="1"/>
</dbReference>
<evidence type="ECO:0000313" key="8">
    <source>
        <dbReference type="EMBL" id="KAK4453329.1"/>
    </source>
</evidence>
<sequence>MDPFMRAAGITYKFKSAEEFAARHEAATRAEFEAELAEANNFNAKNIVLKAWVIKKVGLLSFIMRSDFQSMGGLVPQSGSPFRLVFVDHEGADDEEDDDDDYDVFDLPGNGVNRGERGRAVKFSCRMSAEPLELNKSWHGTKEFTLTATTRKLEKLGRLMVPLHHGNTDPFAVKRKNSEAVRVRPMLSVSDMTMNTQLDALKCIMDGMASEAGQEAFRYLLEFEKPRTFVDLFEKFPQMGNPNLVTSPTLREGLRKVFNGLDKDQAEAFYGLKALPAGICFVPGGPGAGKTRWSLSVATLAQAGVSQVKVLYLVDINSAADDAADRVQAMYDELKEDKVVIRMRTWPCRPRKKKDADDEATAEQTIELEEGEIFEEEEEEVEDMSPQDCLSGSDFTTGFLKEYDLLKTESRTAAPGSTKAQTLDQRAFQLWMADKGRYGFAKQVKTVCNDNRPLEERQAALNQLRRRLVPLYDDVIAEADFIVTTPVAASRHLAGFFEPDLVIFDECAHAHELSTLIALAHFEPRAWFFTGDHRQTKPFVKSMNLGHVRQLAISTMERAAFNGAIPYELLINHRARAGLECLASELFYGATMRSERKGDSALPLSTRHLRAWLQKLINESPKPQPPATLLGLDVPRLLISDRKNRPAEQVGTSHWNPAHHEFILRQITFLLGDANFVQPPPTRELPGTILIISPYKEAINHYRVAVNKLPQGRDRVSVQTVDTAQGQEADVVFLDLAEVILMSSRMANTWGALNMLWNRCHEGEDGAAIHLPM</sequence>
<dbReference type="AlphaFoldDB" id="A0AAV9GZG3"/>
<dbReference type="GO" id="GO:0005524">
    <property type="term" value="F:ATP binding"/>
    <property type="evidence" value="ECO:0007669"/>
    <property type="project" value="UniProtKB-KW"/>
</dbReference>
<dbReference type="PANTHER" id="PTHR43788">
    <property type="entry name" value="DNA2/NAM7 HELICASE FAMILY MEMBER"/>
    <property type="match status" value="1"/>
</dbReference>
<dbReference type="EMBL" id="MU865920">
    <property type="protein sequence ID" value="KAK4453329.1"/>
    <property type="molecule type" value="Genomic_DNA"/>
</dbReference>
<dbReference type="InterPro" id="IPR041679">
    <property type="entry name" value="DNA2/NAM7-like_C"/>
</dbReference>
<evidence type="ECO:0000259" key="7">
    <source>
        <dbReference type="Pfam" id="PF13087"/>
    </source>
</evidence>
<comment type="similarity">
    <text evidence="1">Belongs to the DNA2/NAM7 helicase family.</text>
</comment>
<organism evidence="8 9">
    <name type="scientific">Podospora aff. communis PSN243</name>
    <dbReference type="NCBI Taxonomy" id="3040156"/>
    <lineage>
        <taxon>Eukaryota</taxon>
        <taxon>Fungi</taxon>
        <taxon>Dikarya</taxon>
        <taxon>Ascomycota</taxon>
        <taxon>Pezizomycotina</taxon>
        <taxon>Sordariomycetes</taxon>
        <taxon>Sordariomycetidae</taxon>
        <taxon>Sordariales</taxon>
        <taxon>Podosporaceae</taxon>
        <taxon>Podospora</taxon>
    </lineage>
</organism>
<dbReference type="GO" id="GO:0016787">
    <property type="term" value="F:hydrolase activity"/>
    <property type="evidence" value="ECO:0007669"/>
    <property type="project" value="UniProtKB-KW"/>
</dbReference>
<keyword evidence="2" id="KW-0547">Nucleotide-binding</keyword>
<reference evidence="8" key="2">
    <citation type="submission" date="2023-05" db="EMBL/GenBank/DDBJ databases">
        <authorList>
            <consortium name="Lawrence Berkeley National Laboratory"/>
            <person name="Steindorff A."/>
            <person name="Hensen N."/>
            <person name="Bonometti L."/>
            <person name="Westerberg I."/>
            <person name="Brannstrom I.O."/>
            <person name="Guillou S."/>
            <person name="Cros-Aarteil S."/>
            <person name="Calhoun S."/>
            <person name="Haridas S."/>
            <person name="Kuo A."/>
            <person name="Mondo S."/>
            <person name="Pangilinan J."/>
            <person name="Riley R."/>
            <person name="Labutti K."/>
            <person name="Andreopoulos B."/>
            <person name="Lipzen A."/>
            <person name="Chen C."/>
            <person name="Yanf M."/>
            <person name="Daum C."/>
            <person name="Ng V."/>
            <person name="Clum A."/>
            <person name="Ohm R."/>
            <person name="Martin F."/>
            <person name="Silar P."/>
            <person name="Natvig D."/>
            <person name="Lalanne C."/>
            <person name="Gautier V."/>
            <person name="Ament-Velasquez S.L."/>
            <person name="Kruys A."/>
            <person name="Hutchinson M.I."/>
            <person name="Powell A.J."/>
            <person name="Barry K."/>
            <person name="Miller A.N."/>
            <person name="Grigoriev I.V."/>
            <person name="Debuchy R."/>
            <person name="Gladieux P."/>
            <person name="Thoren M.H."/>
            <person name="Johannesson H."/>
        </authorList>
    </citation>
    <scope>NUCLEOTIDE SEQUENCE</scope>
    <source>
        <strain evidence="8">PSN243</strain>
    </source>
</reference>
<dbReference type="Proteomes" id="UP001321760">
    <property type="component" value="Unassembled WGS sequence"/>
</dbReference>
<evidence type="ECO:0000259" key="6">
    <source>
        <dbReference type="Pfam" id="PF13086"/>
    </source>
</evidence>
<dbReference type="PANTHER" id="PTHR43788:SF8">
    <property type="entry name" value="DNA-BINDING PROTEIN SMUBP-2"/>
    <property type="match status" value="1"/>
</dbReference>
<comment type="caution">
    <text evidence="8">The sequence shown here is derived from an EMBL/GenBank/DDBJ whole genome shotgun (WGS) entry which is preliminary data.</text>
</comment>
<keyword evidence="3 8" id="KW-0378">Hydrolase</keyword>
<dbReference type="Gene3D" id="3.40.50.300">
    <property type="entry name" value="P-loop containing nucleotide triphosphate hydrolases"/>
    <property type="match status" value="2"/>
</dbReference>
<dbReference type="Pfam" id="PF13086">
    <property type="entry name" value="AAA_11"/>
    <property type="match status" value="1"/>
</dbReference>
<keyword evidence="5" id="KW-0067">ATP-binding</keyword>
<evidence type="ECO:0000256" key="5">
    <source>
        <dbReference type="ARBA" id="ARBA00022840"/>
    </source>
</evidence>
<evidence type="ECO:0000256" key="4">
    <source>
        <dbReference type="ARBA" id="ARBA00022806"/>
    </source>
</evidence>
<name>A0AAV9GZG3_9PEZI</name>
<evidence type="ECO:0000256" key="3">
    <source>
        <dbReference type="ARBA" id="ARBA00022801"/>
    </source>
</evidence>
<evidence type="ECO:0000256" key="2">
    <source>
        <dbReference type="ARBA" id="ARBA00022741"/>
    </source>
</evidence>
<evidence type="ECO:0000313" key="9">
    <source>
        <dbReference type="Proteomes" id="UP001321760"/>
    </source>
</evidence>
<feature type="domain" description="DNA2/NAM7 helicase-like C-terminal" evidence="7">
    <location>
        <begin position="553"/>
        <end position="735"/>
    </location>
</feature>
<gene>
    <name evidence="8" type="ORF">QBC34DRAFT_376238</name>
</gene>